<organism evidence="2 3">
    <name type="scientific">Amanita muscaria (strain Koide BX008)</name>
    <dbReference type="NCBI Taxonomy" id="946122"/>
    <lineage>
        <taxon>Eukaryota</taxon>
        <taxon>Fungi</taxon>
        <taxon>Dikarya</taxon>
        <taxon>Basidiomycota</taxon>
        <taxon>Agaricomycotina</taxon>
        <taxon>Agaricomycetes</taxon>
        <taxon>Agaricomycetidae</taxon>
        <taxon>Agaricales</taxon>
        <taxon>Pluteineae</taxon>
        <taxon>Amanitaceae</taxon>
        <taxon>Amanita</taxon>
    </lineage>
</organism>
<feature type="compositionally biased region" description="Polar residues" evidence="1">
    <location>
        <begin position="1"/>
        <end position="16"/>
    </location>
</feature>
<dbReference type="AlphaFoldDB" id="A0A0C2WS56"/>
<dbReference type="EMBL" id="KN818321">
    <property type="protein sequence ID" value="KIL59158.1"/>
    <property type="molecule type" value="Genomic_DNA"/>
</dbReference>
<keyword evidence="3" id="KW-1185">Reference proteome</keyword>
<feature type="region of interest" description="Disordered" evidence="1">
    <location>
        <begin position="1"/>
        <end position="32"/>
    </location>
</feature>
<dbReference type="Proteomes" id="UP000054549">
    <property type="component" value="Unassembled WGS sequence"/>
</dbReference>
<dbReference type="HOGENOM" id="CLU_2670546_0_0_1"/>
<proteinExistence type="predicted"/>
<protein>
    <submittedName>
        <fullName evidence="2">Uncharacterized protein</fullName>
    </submittedName>
</protein>
<evidence type="ECO:0000256" key="1">
    <source>
        <dbReference type="SAM" id="MobiDB-lite"/>
    </source>
</evidence>
<gene>
    <name evidence="2" type="ORF">M378DRAFT_169669</name>
</gene>
<name>A0A0C2WS56_AMAMK</name>
<evidence type="ECO:0000313" key="2">
    <source>
        <dbReference type="EMBL" id="KIL59158.1"/>
    </source>
</evidence>
<reference evidence="2 3" key="1">
    <citation type="submission" date="2014-04" db="EMBL/GenBank/DDBJ databases">
        <title>Evolutionary Origins and Diversification of the Mycorrhizal Mutualists.</title>
        <authorList>
            <consortium name="DOE Joint Genome Institute"/>
            <consortium name="Mycorrhizal Genomics Consortium"/>
            <person name="Kohler A."/>
            <person name="Kuo A."/>
            <person name="Nagy L.G."/>
            <person name="Floudas D."/>
            <person name="Copeland A."/>
            <person name="Barry K.W."/>
            <person name="Cichocki N."/>
            <person name="Veneault-Fourrey C."/>
            <person name="LaButti K."/>
            <person name="Lindquist E.A."/>
            <person name="Lipzen A."/>
            <person name="Lundell T."/>
            <person name="Morin E."/>
            <person name="Murat C."/>
            <person name="Riley R."/>
            <person name="Ohm R."/>
            <person name="Sun H."/>
            <person name="Tunlid A."/>
            <person name="Henrissat B."/>
            <person name="Grigoriev I.V."/>
            <person name="Hibbett D.S."/>
            <person name="Martin F."/>
        </authorList>
    </citation>
    <scope>NUCLEOTIDE SEQUENCE [LARGE SCALE GENOMIC DNA]</scope>
    <source>
        <strain evidence="2 3">Koide BX008</strain>
    </source>
</reference>
<dbReference type="InParanoid" id="A0A0C2WS56"/>
<accession>A0A0C2WS56</accession>
<sequence>MEHLKSASTILSTPPTSHAARGSPGCGGAPVNHPSPFEPLTQFCKNCEDNRAKNDVLRRITMLLRSYTILSVRRS</sequence>
<evidence type="ECO:0000313" key="3">
    <source>
        <dbReference type="Proteomes" id="UP000054549"/>
    </source>
</evidence>